<dbReference type="EMBL" id="QXFM01000089">
    <property type="protein sequence ID" value="RIV86196.1"/>
    <property type="molecule type" value="Genomic_DNA"/>
</dbReference>
<dbReference type="Gene3D" id="3.40.50.1820">
    <property type="entry name" value="alpha/beta hydrolase"/>
    <property type="match status" value="1"/>
</dbReference>
<dbReference type="Gene3D" id="2.120.10.30">
    <property type="entry name" value="TolB, C-terminal domain"/>
    <property type="match status" value="1"/>
</dbReference>
<dbReference type="SUPFAM" id="SSF53474">
    <property type="entry name" value="alpha/beta-Hydrolases"/>
    <property type="match status" value="1"/>
</dbReference>
<evidence type="ECO:0000313" key="4">
    <source>
        <dbReference type="EMBL" id="RIV86196.1"/>
    </source>
</evidence>
<keyword evidence="5" id="KW-1185">Reference proteome</keyword>
<dbReference type="PANTHER" id="PTHR42776">
    <property type="entry name" value="SERINE PEPTIDASE S9 FAMILY MEMBER"/>
    <property type="match status" value="1"/>
</dbReference>
<dbReference type="GO" id="GO:0006508">
    <property type="term" value="P:proteolysis"/>
    <property type="evidence" value="ECO:0007669"/>
    <property type="project" value="InterPro"/>
</dbReference>
<proteinExistence type="predicted"/>
<feature type="domain" description="Peptidase S9 prolyl oligopeptidase catalytic" evidence="3">
    <location>
        <begin position="673"/>
        <end position="831"/>
    </location>
</feature>
<dbReference type="InterPro" id="IPR001375">
    <property type="entry name" value="Peptidase_S9_cat"/>
</dbReference>
<dbReference type="OrthoDB" id="9812921at2"/>
<sequence>MPSGSEPPFMKLTRILALALALSGAVLPNVATAQEGYREPSAEAAAILDIPPPPAASASPDGDWMVITTLQGMPGIAERAVDMVRLGGVRVNVETNGPYDTNVYDRNSSYTGRGTGYRLINLRTGQERDLAAPATNLGPPMWSPDSKSFAFLHTAAQGIELWLANTADGTVRRLTGPSINVASSIASSSDAPCAWMSDSRRILCQFVPSGRGPAPKRGVPTGPAVQQTDGEKAPVWTFTNLLTDEFDERLFDYYMTAQPMLVDVASGELTPFGEPGIYESLTASADGQYFLATRITGPYSYLVPASRFPKQVDILAADGTLVRELASVPLNTAGPESMGWAQPGERWHQWRPSSPAAIVYVEPLDEGNPSVEAPYRDRMMVLEAPFTGKPREVLRTEDRLVPTSPDGGSRGRFAFTAQGEVMAGQFRGATRDTRMWLADAGSVGSEARLLWSHNSDDWYGDPGEPVTLAGGALLRQDGDWIYLTGEGGSPEGDHPFLDRFNLATGQTERLFATEGASYETVVAVLDDEASRIVTRYETGTTPANYRMLDLAGGSQMALTQIAQPEHALSWSSKRLVNYTRSDGVPLSGTLYLPPNYREGDKVPAIVWAYPREFASKQGAGQVRGSPYRYSGRSNRVSSDYLLFLTQGYAVLADAAMPIVGGLEANDTYVEQLVANAQAAVDMLVDAGVTERSTVGIAGHSYGAFMTANLLAHSDIFAAGYALSGAYNRTLTPFGFQRERRTYWEVPEVYHAMSPFMHAPDINEPILLFHGEIDSNTGTYPIQSQRFYHALKGVGATAKLEMMPYEDHAYVARESRLHTLAEAFDWFDTYVKHAAER</sequence>
<dbReference type="GO" id="GO:0004252">
    <property type="term" value="F:serine-type endopeptidase activity"/>
    <property type="evidence" value="ECO:0007669"/>
    <property type="project" value="TreeGrafter"/>
</dbReference>
<keyword evidence="2" id="KW-0732">Signal</keyword>
<dbReference type="Proteomes" id="UP000265366">
    <property type="component" value="Unassembled WGS sequence"/>
</dbReference>
<dbReference type="InterPro" id="IPR029058">
    <property type="entry name" value="AB_hydrolase_fold"/>
</dbReference>
<reference evidence="4 5" key="1">
    <citation type="submission" date="2018-08" db="EMBL/GenBank/DDBJ databases">
        <title>Erythrobacter zhengii sp.nov., a bacterium isolated from deep-sea sediment.</title>
        <authorList>
            <person name="Fang C."/>
            <person name="Wu Y.-H."/>
            <person name="Sun C."/>
            <person name="Wang H."/>
            <person name="Cheng H."/>
            <person name="Meng F.-X."/>
            <person name="Wang C.-S."/>
            <person name="Xu X.-W."/>
        </authorList>
    </citation>
    <scope>NUCLEOTIDE SEQUENCE [LARGE SCALE GENOMIC DNA]</scope>
    <source>
        <strain evidence="4 5">CCTCC AB 2015396</strain>
    </source>
</reference>
<evidence type="ECO:0000256" key="2">
    <source>
        <dbReference type="SAM" id="SignalP"/>
    </source>
</evidence>
<name>A0A3A1P3U0_9SPHN</name>
<dbReference type="Pfam" id="PF00326">
    <property type="entry name" value="Peptidase_S9"/>
    <property type="match status" value="1"/>
</dbReference>
<dbReference type="PANTHER" id="PTHR42776:SF28">
    <property type="entry name" value="GLUTAMYL ENDOPEPTIDASE, CHLOROPLASTIC-RELATED"/>
    <property type="match status" value="1"/>
</dbReference>
<dbReference type="SUPFAM" id="SSF69304">
    <property type="entry name" value="Tricorn protease N-terminal domain"/>
    <property type="match status" value="1"/>
</dbReference>
<evidence type="ECO:0000259" key="3">
    <source>
        <dbReference type="Pfam" id="PF00326"/>
    </source>
</evidence>
<comment type="caution">
    <text evidence="4">The sequence shown here is derived from an EMBL/GenBank/DDBJ whole genome shotgun (WGS) entry which is preliminary data.</text>
</comment>
<protein>
    <submittedName>
        <fullName evidence="4">S9 family peptidase</fullName>
    </submittedName>
</protein>
<dbReference type="AlphaFoldDB" id="A0A3A1P3U0"/>
<feature type="signal peptide" evidence="2">
    <location>
        <begin position="1"/>
        <end position="33"/>
    </location>
</feature>
<dbReference type="InterPro" id="IPR011042">
    <property type="entry name" value="6-blade_b-propeller_TolB-like"/>
</dbReference>
<keyword evidence="1" id="KW-0378">Hydrolase</keyword>
<organism evidence="4 5">
    <name type="scientific">Aurantiacibacter xanthus</name>
    <dbReference type="NCBI Taxonomy" id="1784712"/>
    <lineage>
        <taxon>Bacteria</taxon>
        <taxon>Pseudomonadati</taxon>
        <taxon>Pseudomonadota</taxon>
        <taxon>Alphaproteobacteria</taxon>
        <taxon>Sphingomonadales</taxon>
        <taxon>Erythrobacteraceae</taxon>
        <taxon>Aurantiacibacter</taxon>
    </lineage>
</organism>
<accession>A0A3A1P3U0</accession>
<feature type="chain" id="PRO_5017281799" evidence="2">
    <location>
        <begin position="34"/>
        <end position="836"/>
    </location>
</feature>
<evidence type="ECO:0000313" key="5">
    <source>
        <dbReference type="Proteomes" id="UP000265366"/>
    </source>
</evidence>
<gene>
    <name evidence="4" type="ORF">D2V17_09815</name>
</gene>
<evidence type="ECO:0000256" key="1">
    <source>
        <dbReference type="ARBA" id="ARBA00022801"/>
    </source>
</evidence>